<protein>
    <submittedName>
        <fullName evidence="1">Uncharacterized protein</fullName>
    </submittedName>
</protein>
<dbReference type="AlphaFoldDB" id="A0A2T4UT74"/>
<gene>
    <name evidence="1" type="ORF">C1I63_07705</name>
</gene>
<evidence type="ECO:0000313" key="2">
    <source>
        <dbReference type="Proteomes" id="UP000241085"/>
    </source>
</evidence>
<name>A0A2T4UT74_9MICO</name>
<proteinExistence type="predicted"/>
<organism evidence="1 2">
    <name type="scientific">Rathayibacter caricis DSM 15933</name>
    <dbReference type="NCBI Taxonomy" id="1328867"/>
    <lineage>
        <taxon>Bacteria</taxon>
        <taxon>Bacillati</taxon>
        <taxon>Actinomycetota</taxon>
        <taxon>Actinomycetes</taxon>
        <taxon>Micrococcales</taxon>
        <taxon>Microbacteriaceae</taxon>
        <taxon>Rathayibacter</taxon>
    </lineage>
</organism>
<accession>A0A2T4UT74</accession>
<sequence length="76" mass="7874">MQNACTRPLDVDDAVALVAVLATLEGLLAARRLPDAEIELIRRSLEQGGGVLAGADHEELAAALSALNGRLRATIG</sequence>
<comment type="caution">
    <text evidence="1">The sequence shown here is derived from an EMBL/GenBank/DDBJ whole genome shotgun (WGS) entry which is preliminary data.</text>
</comment>
<dbReference type="RefSeq" id="WP_055786176.1">
    <property type="nucleotide sequence ID" value="NZ_PZPL01000001.1"/>
</dbReference>
<evidence type="ECO:0000313" key="1">
    <source>
        <dbReference type="EMBL" id="PTL72742.1"/>
    </source>
</evidence>
<reference evidence="1 2" key="1">
    <citation type="submission" date="2018-03" db="EMBL/GenBank/DDBJ databases">
        <title>Bacteriophage NCPPB3778 and a type I-E CRISPR drive the evolution of the US Biological Select Agent, Rathayibacter toxicus.</title>
        <authorList>
            <person name="Davis E.W.II."/>
            <person name="Tabima J.F."/>
            <person name="Weisberg A.J."/>
            <person name="Dantas Lopes L."/>
            <person name="Wiseman M.S."/>
            <person name="Wiseman M.S."/>
            <person name="Pupko T."/>
            <person name="Belcher M.S."/>
            <person name="Sechler A.J."/>
            <person name="Tancos M.A."/>
            <person name="Schroeder B.K."/>
            <person name="Murray T.D."/>
            <person name="Luster D.G."/>
            <person name="Schneider W.L."/>
            <person name="Rogers E."/>
            <person name="Andreote F.D."/>
            <person name="Grunwald N.J."/>
            <person name="Putnam M.L."/>
            <person name="Chang J.H."/>
        </authorList>
    </citation>
    <scope>NUCLEOTIDE SEQUENCE [LARGE SCALE GENOMIC DNA]</scope>
    <source>
        <strain evidence="1 2">DSM 15933</strain>
    </source>
</reference>
<keyword evidence="2" id="KW-1185">Reference proteome</keyword>
<dbReference type="EMBL" id="PZPL01000001">
    <property type="protein sequence ID" value="PTL72742.1"/>
    <property type="molecule type" value="Genomic_DNA"/>
</dbReference>
<dbReference type="Proteomes" id="UP000241085">
    <property type="component" value="Unassembled WGS sequence"/>
</dbReference>